<protein>
    <submittedName>
        <fullName evidence="1">Uncharacterized protein</fullName>
    </submittedName>
</protein>
<sequence length="109" mass="12831">MEEEDTGKYFLPVIHQKIRYCLKKESIFTNDTEETNSDDKHLLAASIPFDITETKINLTLAGKEKDEMLEKRLEEERSGKRIGTEKDNIEILQPKLVRCVEKRKYEVEQ</sequence>
<organism evidence="1 2">
    <name type="scientific">Onchocerca flexuosa</name>
    <dbReference type="NCBI Taxonomy" id="387005"/>
    <lineage>
        <taxon>Eukaryota</taxon>
        <taxon>Metazoa</taxon>
        <taxon>Ecdysozoa</taxon>
        <taxon>Nematoda</taxon>
        <taxon>Chromadorea</taxon>
        <taxon>Rhabditida</taxon>
        <taxon>Spirurina</taxon>
        <taxon>Spiruromorpha</taxon>
        <taxon>Filarioidea</taxon>
        <taxon>Onchocercidae</taxon>
        <taxon>Onchocerca</taxon>
    </lineage>
</organism>
<proteinExistence type="predicted"/>
<dbReference type="EMBL" id="KZ270016">
    <property type="protein sequence ID" value="OZC08025.1"/>
    <property type="molecule type" value="Genomic_DNA"/>
</dbReference>
<accession>A0A238BTK6</accession>
<keyword evidence="2" id="KW-1185">Reference proteome</keyword>
<evidence type="ECO:0000313" key="1">
    <source>
        <dbReference type="EMBL" id="OZC08025.1"/>
    </source>
</evidence>
<gene>
    <name evidence="1" type="ORF">X798_04917</name>
</gene>
<dbReference type="AlphaFoldDB" id="A0A238BTK6"/>
<evidence type="ECO:0000313" key="2">
    <source>
        <dbReference type="Proteomes" id="UP000242913"/>
    </source>
</evidence>
<reference evidence="1 2" key="1">
    <citation type="submission" date="2015-12" db="EMBL/GenBank/DDBJ databases">
        <title>Draft genome of the nematode, Onchocerca flexuosa.</title>
        <authorList>
            <person name="Mitreva M."/>
        </authorList>
    </citation>
    <scope>NUCLEOTIDE SEQUENCE [LARGE SCALE GENOMIC DNA]</scope>
    <source>
        <strain evidence="1">Red Deer</strain>
    </source>
</reference>
<dbReference type="Proteomes" id="UP000242913">
    <property type="component" value="Unassembled WGS sequence"/>
</dbReference>
<name>A0A238BTK6_9BILA</name>